<gene>
    <name evidence="2" type="ORF">pLMA7_p00040</name>
</gene>
<evidence type="ECO:0000256" key="1">
    <source>
        <dbReference type="SAM" id="MobiDB-lite"/>
    </source>
</evidence>
<reference evidence="2" key="1">
    <citation type="submission" date="2014-03" db="EMBL/GenBank/DDBJ databases">
        <authorList>
            <person name="Saikia M."/>
            <person name="Chaudhari Y."/>
            <person name="Khan M."/>
            <person name="Devi D."/>
        </authorList>
    </citation>
    <scope>NUCLEOTIDE SEQUENCE</scope>
    <source>
        <strain evidence="2">A7</strain>
        <plasmid evidence="2">pLMA7</plasmid>
    </source>
</reference>
<dbReference type="AlphaFoldDB" id="A0A141AXK1"/>
<dbReference type="EMBL" id="KJ599675">
    <property type="protein sequence ID" value="AKA20837.1"/>
    <property type="molecule type" value="Genomic_DNA"/>
</dbReference>
<evidence type="ECO:0000313" key="2">
    <source>
        <dbReference type="EMBL" id="AKA20837.1"/>
    </source>
</evidence>
<protein>
    <submittedName>
        <fullName evidence="2">Uncharacterized protein</fullName>
    </submittedName>
</protein>
<organism evidence="2">
    <name type="scientific">Micrococcus sp. A7</name>
    <dbReference type="NCBI Taxonomy" id="376418"/>
    <lineage>
        <taxon>Bacteria</taxon>
        <taxon>Bacillati</taxon>
        <taxon>Actinomycetota</taxon>
        <taxon>Actinomycetes</taxon>
        <taxon>Micrococcales</taxon>
        <taxon>Micrococcaceae</taxon>
        <taxon>Micrococcus</taxon>
    </lineage>
</organism>
<keyword evidence="2" id="KW-0614">Plasmid</keyword>
<sequence length="98" mass="10542">MPPATCSTIHIHRRVHNTIRERGPARPWWCRGKGGDVSRSPGAGSSSMQPAAHLHDTSPRGSGRGTRPRSRPGVTTGAARARRPRRAQPPYTSAAGMQ</sequence>
<geneLocation type="plasmid" evidence="2">
    <name>pLMA7</name>
</geneLocation>
<proteinExistence type="predicted"/>
<name>A0A141AXK1_9MICC</name>
<feature type="region of interest" description="Disordered" evidence="1">
    <location>
        <begin position="17"/>
        <end position="98"/>
    </location>
</feature>
<accession>A0A141AXK1</accession>